<dbReference type="InterPro" id="IPR032710">
    <property type="entry name" value="NTF2-like_dom_sf"/>
</dbReference>
<dbReference type="InterPro" id="IPR036388">
    <property type="entry name" value="WH-like_DNA-bd_sf"/>
</dbReference>
<keyword evidence="8" id="KW-0808">Transferase</keyword>
<keyword evidence="9" id="KW-1185">Reference proteome</keyword>
<dbReference type="CDD" id="cd06171">
    <property type="entry name" value="Sigma70_r4"/>
    <property type="match status" value="1"/>
</dbReference>
<dbReference type="InterPro" id="IPR007627">
    <property type="entry name" value="RNA_pol_sigma70_r2"/>
</dbReference>
<evidence type="ECO:0000256" key="5">
    <source>
        <dbReference type="ARBA" id="ARBA00023163"/>
    </source>
</evidence>
<dbReference type="Pfam" id="PF04542">
    <property type="entry name" value="Sigma70_r2"/>
    <property type="match status" value="1"/>
</dbReference>
<keyword evidence="5" id="KW-0804">Transcription</keyword>
<organism evidence="8 9">
    <name type="scientific">Actinacidiphila polyblastidii</name>
    <dbReference type="NCBI Taxonomy" id="3110430"/>
    <lineage>
        <taxon>Bacteria</taxon>
        <taxon>Bacillati</taxon>
        <taxon>Actinomycetota</taxon>
        <taxon>Actinomycetes</taxon>
        <taxon>Kitasatosporales</taxon>
        <taxon>Streptomycetaceae</taxon>
        <taxon>Actinacidiphila</taxon>
    </lineage>
</organism>
<dbReference type="PANTHER" id="PTHR43133:SF65">
    <property type="entry name" value="ECF RNA POLYMERASE SIGMA FACTOR SIGG"/>
    <property type="match status" value="1"/>
</dbReference>
<reference evidence="8 9" key="1">
    <citation type="submission" date="2023-12" db="EMBL/GenBank/DDBJ databases">
        <title>Streptomyces sp. V4-01.</title>
        <authorList>
            <person name="Somphong A."/>
            <person name="Phongsopitanun W."/>
        </authorList>
    </citation>
    <scope>NUCLEOTIDE SEQUENCE [LARGE SCALE GENOMIC DNA]</scope>
    <source>
        <strain evidence="8 9">V4-01</strain>
    </source>
</reference>
<feature type="domain" description="RNA polymerase sigma factor 70 region 4 type 2" evidence="7">
    <location>
        <begin position="128"/>
        <end position="178"/>
    </location>
</feature>
<comment type="similarity">
    <text evidence="1">Belongs to the sigma-70 factor family. ECF subfamily.</text>
</comment>
<keyword evidence="4" id="KW-0731">Sigma factor</keyword>
<dbReference type="InterPro" id="IPR014305">
    <property type="entry name" value="RNA_pol_sigma-G_actinobac"/>
</dbReference>
<dbReference type="InterPro" id="IPR014284">
    <property type="entry name" value="RNA_pol_sigma-70_dom"/>
</dbReference>
<dbReference type="Gene3D" id="1.10.10.10">
    <property type="entry name" value="Winged helix-like DNA-binding domain superfamily/Winged helix DNA-binding domain"/>
    <property type="match status" value="1"/>
</dbReference>
<dbReference type="InterPro" id="IPR013324">
    <property type="entry name" value="RNA_pol_sigma_r3/r4-like"/>
</dbReference>
<dbReference type="NCBIfam" id="NF006089">
    <property type="entry name" value="PRK08241.1"/>
    <property type="match status" value="1"/>
</dbReference>
<comment type="caution">
    <text evidence="8">The sequence shown here is derived from an EMBL/GenBank/DDBJ whole genome shotgun (WGS) entry which is preliminary data.</text>
</comment>
<dbReference type="PANTHER" id="PTHR43133">
    <property type="entry name" value="RNA POLYMERASE ECF-TYPE SIGMA FACTO"/>
    <property type="match status" value="1"/>
</dbReference>
<evidence type="ECO:0000256" key="3">
    <source>
        <dbReference type="ARBA" id="ARBA00023015"/>
    </source>
</evidence>
<dbReference type="SUPFAM" id="SSF88946">
    <property type="entry name" value="Sigma2 domain of RNA polymerase sigma factors"/>
    <property type="match status" value="1"/>
</dbReference>
<gene>
    <name evidence="8" type="ORF">V2S66_15090</name>
</gene>
<dbReference type="NCBIfam" id="TIGR02960">
    <property type="entry name" value="SigX5"/>
    <property type="match status" value="1"/>
</dbReference>
<feature type="domain" description="RNA polymerase sigma-70 region 2" evidence="6">
    <location>
        <begin position="21"/>
        <end position="84"/>
    </location>
</feature>
<evidence type="ECO:0000259" key="6">
    <source>
        <dbReference type="Pfam" id="PF04542"/>
    </source>
</evidence>
<proteinExistence type="inferred from homology"/>
<keyword evidence="3" id="KW-0805">Transcription regulation</keyword>
<accession>A0ABU7PD91</accession>
<evidence type="ECO:0000256" key="2">
    <source>
        <dbReference type="ARBA" id="ARBA00011344"/>
    </source>
</evidence>
<evidence type="ECO:0000313" key="8">
    <source>
        <dbReference type="EMBL" id="MEE4543289.1"/>
    </source>
</evidence>
<dbReference type="SUPFAM" id="SSF54427">
    <property type="entry name" value="NTF2-like"/>
    <property type="match status" value="1"/>
</dbReference>
<name>A0ABU7PD91_9ACTN</name>
<dbReference type="Gene3D" id="1.10.1740.10">
    <property type="match status" value="1"/>
</dbReference>
<comment type="subunit">
    <text evidence="2">Interacts transiently with the RNA polymerase catalytic core formed by RpoA, RpoB, RpoC and RpoZ (2 alpha, 1 beta, 1 beta' and 1 omega subunit) to form the RNA polymerase holoenzyme that can initiate transcription.</text>
</comment>
<evidence type="ECO:0000256" key="1">
    <source>
        <dbReference type="ARBA" id="ARBA00010641"/>
    </source>
</evidence>
<dbReference type="InterPro" id="IPR039425">
    <property type="entry name" value="RNA_pol_sigma-70-like"/>
</dbReference>
<dbReference type="EMBL" id="JAZEWV010000010">
    <property type="protein sequence ID" value="MEE4543289.1"/>
    <property type="molecule type" value="Genomic_DNA"/>
</dbReference>
<dbReference type="InterPro" id="IPR013249">
    <property type="entry name" value="RNA_pol_sigma70_r4_t2"/>
</dbReference>
<dbReference type="RefSeq" id="WP_330795553.1">
    <property type="nucleotide sequence ID" value="NZ_JAZEWV010000010.1"/>
</dbReference>
<evidence type="ECO:0000259" key="7">
    <source>
        <dbReference type="Pfam" id="PF08281"/>
    </source>
</evidence>
<evidence type="ECO:0000256" key="4">
    <source>
        <dbReference type="ARBA" id="ARBA00023082"/>
    </source>
</evidence>
<dbReference type="Proteomes" id="UP001344658">
    <property type="component" value="Unassembled WGS sequence"/>
</dbReference>
<dbReference type="EC" id="2.7.7.6" evidence="8"/>
<dbReference type="SUPFAM" id="SSF88659">
    <property type="entry name" value="Sigma3 and sigma4 domains of RNA polymerase sigma factors"/>
    <property type="match status" value="1"/>
</dbReference>
<dbReference type="NCBIfam" id="TIGR02937">
    <property type="entry name" value="sigma70-ECF"/>
    <property type="match status" value="1"/>
</dbReference>
<evidence type="ECO:0000313" key="9">
    <source>
        <dbReference type="Proteomes" id="UP001344658"/>
    </source>
</evidence>
<sequence>MTPATEVPHTDQDFAARCVPYRRELHVHCYRMLASYDEAEDAVQETLLRAWKAQDSFQGEQPRAWLYKIATNVCLDQLRRLSRRLTEPSSFAEVPWLQPYPDGRLDEIAPAGEEPDAVAVDRETIELAFLAALQVLPARQRAVFVARDVLGRPAAECADMLGTSVAAANSALQRARTSMRERLPQRRADWSAGETSAVERELLDAFIAAHESGNTAAALAISAKDIRVTMPPHPRCFQGVDELAALMARAFGPELAGNWRLVPTRANRMPTAASYLRAPGDQVHRAFKFDVLRIAGGRIAEITTFGPELFPAFGLPPTL</sequence>
<dbReference type="Pfam" id="PF08281">
    <property type="entry name" value="Sigma70_r4_2"/>
    <property type="match status" value="1"/>
</dbReference>
<protein>
    <submittedName>
        <fullName evidence="8">RNA polymerase subunit sigma-70</fullName>
        <ecNumber evidence="8">2.7.7.6</ecNumber>
    </submittedName>
</protein>
<dbReference type="InterPro" id="IPR013325">
    <property type="entry name" value="RNA_pol_sigma_r2"/>
</dbReference>
<dbReference type="GO" id="GO:0003899">
    <property type="term" value="F:DNA-directed RNA polymerase activity"/>
    <property type="evidence" value="ECO:0007669"/>
    <property type="project" value="UniProtKB-EC"/>
</dbReference>
<keyword evidence="8" id="KW-0548">Nucleotidyltransferase</keyword>
<dbReference type="Gene3D" id="3.10.450.50">
    <property type="match status" value="1"/>
</dbReference>